<comment type="similarity">
    <text evidence="1">Belongs to the pseudouridine synthase TruB family.</text>
</comment>
<dbReference type="GO" id="GO:0004829">
    <property type="term" value="F:threonine-tRNA ligase activity"/>
    <property type="evidence" value="ECO:0007669"/>
    <property type="project" value="UniProtKB-EC"/>
</dbReference>
<dbReference type="Pfam" id="PF01509">
    <property type="entry name" value="TruB_N"/>
    <property type="match status" value="1"/>
</dbReference>
<evidence type="ECO:0000259" key="14">
    <source>
        <dbReference type="PROSITE" id="PS50862"/>
    </source>
</evidence>
<keyword evidence="4" id="KW-0479">Metal-binding</keyword>
<evidence type="ECO:0000256" key="1">
    <source>
        <dbReference type="ARBA" id="ARBA00008999"/>
    </source>
</evidence>
<feature type="domain" description="Aminoacyl-transfer RNA synthetases class-II family profile" evidence="14">
    <location>
        <begin position="679"/>
        <end position="904"/>
    </location>
</feature>
<dbReference type="NCBIfam" id="TIGR00418">
    <property type="entry name" value="thrS"/>
    <property type="match status" value="1"/>
</dbReference>
<dbReference type="GO" id="GO:0009982">
    <property type="term" value="F:pseudouridine synthase activity"/>
    <property type="evidence" value="ECO:0007669"/>
    <property type="project" value="InterPro"/>
</dbReference>
<dbReference type="SUPFAM" id="SSF55681">
    <property type="entry name" value="Class II aaRS and biotin synthetases"/>
    <property type="match status" value="1"/>
</dbReference>
<dbReference type="Gene3D" id="3.40.50.800">
    <property type="entry name" value="Anticodon-binding domain"/>
    <property type="match status" value="1"/>
</dbReference>
<dbReference type="InterPro" id="IPR002314">
    <property type="entry name" value="aa-tRNA-synt_IIb"/>
</dbReference>
<dbReference type="Pfam" id="PF16198">
    <property type="entry name" value="TruB_C_2"/>
    <property type="match status" value="1"/>
</dbReference>
<dbReference type="CDD" id="cd00771">
    <property type="entry name" value="ThrRS_core"/>
    <property type="match status" value="1"/>
</dbReference>
<dbReference type="SMART" id="SM01136">
    <property type="entry name" value="DKCLD"/>
    <property type="match status" value="1"/>
</dbReference>
<keyword evidence="8" id="KW-0648">Protein biosynthesis</keyword>
<dbReference type="GO" id="GO:0031120">
    <property type="term" value="P:snRNA pseudouridine synthesis"/>
    <property type="evidence" value="ECO:0007669"/>
    <property type="project" value="TreeGrafter"/>
</dbReference>
<dbReference type="Gene3D" id="2.30.130.10">
    <property type="entry name" value="PUA domain"/>
    <property type="match status" value="1"/>
</dbReference>
<keyword evidence="9" id="KW-0030">Aminoacyl-tRNA synthetase</keyword>
<dbReference type="NCBIfam" id="TIGR00425">
    <property type="entry name" value="CBF5"/>
    <property type="match status" value="1"/>
</dbReference>
<dbReference type="Pfam" id="PF03129">
    <property type="entry name" value="HGTP_anticodon"/>
    <property type="match status" value="1"/>
</dbReference>
<dbReference type="GO" id="GO:0031118">
    <property type="term" value="P:rRNA pseudouridine synthesis"/>
    <property type="evidence" value="ECO:0007669"/>
    <property type="project" value="TreeGrafter"/>
</dbReference>
<dbReference type="GO" id="GO:0003723">
    <property type="term" value="F:RNA binding"/>
    <property type="evidence" value="ECO:0007669"/>
    <property type="project" value="InterPro"/>
</dbReference>
<dbReference type="InterPro" id="IPR002501">
    <property type="entry name" value="PsdUridine_synth_N"/>
</dbReference>
<dbReference type="InterPro" id="IPR036974">
    <property type="entry name" value="PUA_sf"/>
</dbReference>
<dbReference type="GO" id="GO:0046872">
    <property type="term" value="F:metal ion binding"/>
    <property type="evidence" value="ECO:0007669"/>
    <property type="project" value="UniProtKB-KW"/>
</dbReference>
<dbReference type="GO" id="GO:1990481">
    <property type="term" value="P:mRNA pseudouridine synthesis"/>
    <property type="evidence" value="ECO:0007669"/>
    <property type="project" value="TreeGrafter"/>
</dbReference>
<dbReference type="InterPro" id="IPR012947">
    <property type="entry name" value="tRNA_SAD"/>
</dbReference>
<dbReference type="PRINTS" id="PR01047">
    <property type="entry name" value="TRNASYNTHTHR"/>
</dbReference>
<dbReference type="GO" id="GO:0005737">
    <property type="term" value="C:cytoplasm"/>
    <property type="evidence" value="ECO:0007669"/>
    <property type="project" value="InterPro"/>
</dbReference>
<dbReference type="Gene3D" id="3.30.2350.10">
    <property type="entry name" value="Pseudouridine synthase"/>
    <property type="match status" value="1"/>
</dbReference>
<dbReference type="Proteomes" id="UP000279271">
    <property type="component" value="Unassembled WGS sequence"/>
</dbReference>
<dbReference type="SUPFAM" id="SSF52954">
    <property type="entry name" value="Class II aaRS ABD-related"/>
    <property type="match status" value="1"/>
</dbReference>
<feature type="region of interest" description="Disordered" evidence="13">
    <location>
        <begin position="1"/>
        <end position="26"/>
    </location>
</feature>
<keyword evidence="10" id="KW-0413">Isomerase</keyword>
<evidence type="ECO:0000256" key="10">
    <source>
        <dbReference type="ARBA" id="ARBA00023235"/>
    </source>
</evidence>
<dbReference type="InterPro" id="IPR018163">
    <property type="entry name" value="Thr/Ala-tRNA-synth_IIc_edit"/>
</dbReference>
<evidence type="ECO:0000313" key="15">
    <source>
        <dbReference type="EMBL" id="RMZ56549.1"/>
    </source>
</evidence>
<sequence length="1008" mass="111945">MGKSDASKEDTSRGARGGLGTSTPQRMPVNLILPQKTTPALDTSKWPLLLKNYDKLNVRTGHYTPIPSGHTPLKRPLQEYMRYGVINLDKPSNPSSHEVVAWIRRILRVEKTGHSGTLDPKVTGGLIVCVDRATRLVKSQQGAGKEYVCIARFHSAVEGGTARVARAIETLTGALYQRPPLISAVKRQLRIRTIYASRLIEYDEERHLAVFWASCEAGTYMRTLCVHLGLLLGVGGHMQELRRVRSGIMGERDNMVTMHDVLDAQWLYDNHKDEAYLRRVVMPLEVLLTNYKRLVVKDSAINAVCYGAKFMIPGLLRYESGIEVDDEVVLMTTKGEAIAVGIAQMSTSVMATCDHGVVAKIKRVIMERDTYPRRWGLGPMAQKKKALIAEGKLDKHGRPNEATPAEVVCGSSKRGLHSDQMRTCAAAPAAAMEVAPSEATPAPEASLTLDDLPTSSESPGLLAVRHSAAHVMAMAVQRVHKGARCTIGPWIDRGFYYDFDMPQPITEKDLPKIQKEMKRLIKRNLAIRREEVPAEVARRRIESIGEPYKLEILDSILKNTPDAPITIYHIGEEGEKDHWWDLCAGPHVASTGAINAEAIELESVAGAYWRGDEQAAQLQRIYGTAWESRQQLDAYKHLKAEATRRDHRRLGAELDLFSIQDSVGGGLVLWHPNGAMGELWQTSGHLDFYRDSMYGQVKVEDESYQLKPMNCPCHVAIFKARQTSYRDLPLRWAELGTVYRYERSGTMHGLFRVRGFTQDDAHIFCLPDQIAGEIRGVLDLVQSVFTAFGFDRYEVNLSTRPAESVGSDADWAQAEAALGWPFSVDEGGGAFYGPKIDIKIQDAIGRRWQCSTVQLDFNLPERFGLAYTTAGNEKERPIMIHRALLGSLERFMGILIEHHAGAFPLWLAPEQVRLLPTSDAVRPYMEEVASAMRAHNIRVEVAGGMSMGKLVRNAEKAKVPVMCVVGPAEAEAGTLSVRTYRDGPVGALTWQEVLGRVSAAVASRSEQF</sequence>
<dbReference type="InterPro" id="IPR004154">
    <property type="entry name" value="Anticodon-bd"/>
</dbReference>
<dbReference type="Pfam" id="PF01472">
    <property type="entry name" value="PUA"/>
    <property type="match status" value="1"/>
</dbReference>
<gene>
    <name evidence="15" type="ORF">APUTEX25_001396</name>
</gene>
<dbReference type="InterPro" id="IPR006195">
    <property type="entry name" value="aa-tRNA-synth_II"/>
</dbReference>
<evidence type="ECO:0000256" key="6">
    <source>
        <dbReference type="ARBA" id="ARBA00022833"/>
    </source>
</evidence>
<dbReference type="InterPro" id="IPR020103">
    <property type="entry name" value="PsdUridine_synth_cat_dom_sf"/>
</dbReference>
<dbReference type="SUPFAM" id="SSF88697">
    <property type="entry name" value="PUA domain-like"/>
    <property type="match status" value="1"/>
</dbReference>
<protein>
    <recommendedName>
        <fullName evidence="2">threonine--tRNA ligase</fullName>
        <ecNumber evidence="2">6.1.1.3</ecNumber>
    </recommendedName>
    <alternativeName>
        <fullName evidence="11">Threonyl-tRNA synthetase</fullName>
    </alternativeName>
</protein>
<dbReference type="Gene3D" id="3.30.930.10">
    <property type="entry name" value="Bira Bifunctional Protein, Domain 2"/>
    <property type="match status" value="2"/>
</dbReference>
<dbReference type="GO" id="GO:0006435">
    <property type="term" value="P:threonyl-tRNA aminoacylation"/>
    <property type="evidence" value="ECO:0007669"/>
    <property type="project" value="InterPro"/>
</dbReference>
<feature type="compositionally biased region" description="Basic and acidic residues" evidence="13">
    <location>
        <begin position="1"/>
        <end position="13"/>
    </location>
</feature>
<evidence type="ECO:0000256" key="3">
    <source>
        <dbReference type="ARBA" id="ARBA00022598"/>
    </source>
</evidence>
<dbReference type="PANTHER" id="PTHR23127:SF0">
    <property type="entry name" value="H_ACA RIBONUCLEOPROTEIN COMPLEX SUBUNIT DKC1"/>
    <property type="match status" value="1"/>
</dbReference>
<dbReference type="SMART" id="SM00359">
    <property type="entry name" value="PUA"/>
    <property type="match status" value="1"/>
</dbReference>
<dbReference type="SUPFAM" id="SSF55186">
    <property type="entry name" value="ThrRS/AlaRS common domain"/>
    <property type="match status" value="1"/>
</dbReference>
<dbReference type="Pfam" id="PF00587">
    <property type="entry name" value="tRNA-synt_2b"/>
    <property type="match status" value="1"/>
</dbReference>
<evidence type="ECO:0000313" key="16">
    <source>
        <dbReference type="Proteomes" id="UP000279271"/>
    </source>
</evidence>
<evidence type="ECO:0000256" key="8">
    <source>
        <dbReference type="ARBA" id="ARBA00022917"/>
    </source>
</evidence>
<keyword evidence="3" id="KW-0436">Ligase</keyword>
<evidence type="ECO:0000256" key="12">
    <source>
        <dbReference type="ARBA" id="ARBA00049515"/>
    </source>
</evidence>
<keyword evidence="7" id="KW-0067">ATP-binding</keyword>
<evidence type="ECO:0000256" key="9">
    <source>
        <dbReference type="ARBA" id="ARBA00023146"/>
    </source>
</evidence>
<dbReference type="PROSITE" id="PS50890">
    <property type="entry name" value="PUA"/>
    <property type="match status" value="1"/>
</dbReference>
<evidence type="ECO:0000256" key="11">
    <source>
        <dbReference type="ARBA" id="ARBA00031900"/>
    </source>
</evidence>
<organism evidence="15 16">
    <name type="scientific">Auxenochlorella protothecoides</name>
    <name type="common">Green microalga</name>
    <name type="synonym">Chlorella protothecoides</name>
    <dbReference type="NCBI Taxonomy" id="3075"/>
    <lineage>
        <taxon>Eukaryota</taxon>
        <taxon>Viridiplantae</taxon>
        <taxon>Chlorophyta</taxon>
        <taxon>core chlorophytes</taxon>
        <taxon>Trebouxiophyceae</taxon>
        <taxon>Chlorellales</taxon>
        <taxon>Chlorellaceae</taxon>
        <taxon>Auxenochlorella</taxon>
    </lineage>
</organism>
<name>A0A3M7L2W9_AUXPR</name>
<dbReference type="InterPro" id="IPR012960">
    <property type="entry name" value="Dyskerin-like"/>
</dbReference>
<dbReference type="AlphaFoldDB" id="A0A3M7L2W9"/>
<dbReference type="PROSITE" id="PS50862">
    <property type="entry name" value="AA_TRNA_LIGASE_II"/>
    <property type="match status" value="1"/>
</dbReference>
<dbReference type="InterPro" id="IPR032819">
    <property type="entry name" value="TruB_C"/>
</dbReference>
<evidence type="ECO:0000256" key="2">
    <source>
        <dbReference type="ARBA" id="ARBA00013163"/>
    </source>
</evidence>
<dbReference type="InterPro" id="IPR004802">
    <property type="entry name" value="tRNA_PsdUridine_synth_B_fam"/>
</dbReference>
<dbReference type="Gene3D" id="3.30.54.20">
    <property type="match status" value="1"/>
</dbReference>
<dbReference type="Pfam" id="PF07973">
    <property type="entry name" value="tRNA_SAD"/>
    <property type="match status" value="1"/>
</dbReference>
<keyword evidence="6" id="KW-0862">Zinc</keyword>
<dbReference type="GO" id="GO:0031429">
    <property type="term" value="C:box H/ACA snoRNP complex"/>
    <property type="evidence" value="ECO:0007669"/>
    <property type="project" value="TreeGrafter"/>
</dbReference>
<dbReference type="SMART" id="SM00863">
    <property type="entry name" value="tRNA_SAD"/>
    <property type="match status" value="1"/>
</dbReference>
<comment type="catalytic activity">
    <reaction evidence="12">
        <text>tRNA(Thr) + L-threonine + ATP = L-threonyl-tRNA(Thr) + AMP + diphosphate + H(+)</text>
        <dbReference type="Rhea" id="RHEA:24624"/>
        <dbReference type="Rhea" id="RHEA-COMP:9670"/>
        <dbReference type="Rhea" id="RHEA-COMP:9704"/>
        <dbReference type="ChEBI" id="CHEBI:15378"/>
        <dbReference type="ChEBI" id="CHEBI:30616"/>
        <dbReference type="ChEBI" id="CHEBI:33019"/>
        <dbReference type="ChEBI" id="CHEBI:57926"/>
        <dbReference type="ChEBI" id="CHEBI:78442"/>
        <dbReference type="ChEBI" id="CHEBI:78534"/>
        <dbReference type="ChEBI" id="CHEBI:456215"/>
        <dbReference type="EC" id="6.1.1.3"/>
    </reaction>
</comment>
<evidence type="ECO:0000256" key="5">
    <source>
        <dbReference type="ARBA" id="ARBA00022741"/>
    </source>
</evidence>
<dbReference type="NCBIfam" id="TIGR00451">
    <property type="entry name" value="unchar_dom_2"/>
    <property type="match status" value="1"/>
</dbReference>
<evidence type="ECO:0000256" key="4">
    <source>
        <dbReference type="ARBA" id="ARBA00022723"/>
    </source>
</evidence>
<dbReference type="InterPro" id="IPR002478">
    <property type="entry name" value="PUA"/>
</dbReference>
<accession>A0A3M7L2W9</accession>
<dbReference type="InterPro" id="IPR015947">
    <property type="entry name" value="PUA-like_sf"/>
</dbReference>
<dbReference type="InterPro" id="IPR036621">
    <property type="entry name" value="Anticodon-bd_dom_sf"/>
</dbReference>
<keyword evidence="5" id="KW-0547">Nucleotide-binding</keyword>
<dbReference type="GO" id="GO:0005524">
    <property type="term" value="F:ATP binding"/>
    <property type="evidence" value="ECO:0007669"/>
    <property type="project" value="UniProtKB-KW"/>
</dbReference>
<dbReference type="InterPro" id="IPR033728">
    <property type="entry name" value="ThrRS_core"/>
</dbReference>
<dbReference type="FunFam" id="3.30.930.10:FF:000002">
    <property type="entry name" value="Threonine--tRNA ligase"/>
    <property type="match status" value="1"/>
</dbReference>
<dbReference type="CDD" id="cd21148">
    <property type="entry name" value="PUA_Cbf5"/>
    <property type="match status" value="1"/>
</dbReference>
<dbReference type="HAMAP" id="MF_00184">
    <property type="entry name" value="Thr_tRNA_synth"/>
    <property type="match status" value="1"/>
</dbReference>
<dbReference type="Gene3D" id="3.30.980.10">
    <property type="entry name" value="Threonyl-trna Synthetase, Chain A, domain 2"/>
    <property type="match status" value="1"/>
</dbReference>
<dbReference type="NCBIfam" id="NF003280">
    <property type="entry name" value="PRK04270.1"/>
    <property type="match status" value="1"/>
</dbReference>
<evidence type="ECO:0000256" key="13">
    <source>
        <dbReference type="SAM" id="MobiDB-lite"/>
    </source>
</evidence>
<dbReference type="GO" id="GO:0000495">
    <property type="term" value="P:box H/ACA sno(s)RNA 3'-end processing"/>
    <property type="evidence" value="ECO:0007669"/>
    <property type="project" value="TreeGrafter"/>
</dbReference>
<comment type="caution">
    <text evidence="15">The sequence shown here is derived from an EMBL/GenBank/DDBJ whole genome shotgun (WGS) entry which is preliminary data.</text>
</comment>
<dbReference type="PANTHER" id="PTHR23127">
    <property type="entry name" value="CENTROMERE/MICROTUBULE BINDING PROTEIN CBF5"/>
    <property type="match status" value="1"/>
</dbReference>
<dbReference type="Pfam" id="PF08068">
    <property type="entry name" value="DKCLD"/>
    <property type="match status" value="1"/>
</dbReference>
<dbReference type="CDD" id="cd02572">
    <property type="entry name" value="PseudoU_synth_hDyskerin"/>
    <property type="match status" value="1"/>
</dbReference>
<dbReference type="InterPro" id="IPR045864">
    <property type="entry name" value="aa-tRNA-synth_II/BPL/LPL"/>
</dbReference>
<dbReference type="InterPro" id="IPR004521">
    <property type="entry name" value="Uncharacterised_CHP00451"/>
</dbReference>
<evidence type="ECO:0000256" key="7">
    <source>
        <dbReference type="ARBA" id="ARBA00022840"/>
    </source>
</evidence>
<dbReference type="FunFam" id="3.30.2350.10:FF:000001">
    <property type="entry name" value="H/ACA ribonucleoprotein complex subunit CBF5"/>
    <property type="match status" value="1"/>
</dbReference>
<dbReference type="SUPFAM" id="SSF55120">
    <property type="entry name" value="Pseudouridine synthase"/>
    <property type="match status" value="1"/>
</dbReference>
<proteinExistence type="inferred from homology"/>
<dbReference type="EMBL" id="QOKY01000142">
    <property type="protein sequence ID" value="RMZ56549.1"/>
    <property type="molecule type" value="Genomic_DNA"/>
</dbReference>
<reference evidence="16" key="1">
    <citation type="journal article" date="2018" name="Algal Res.">
        <title>Characterization of plant carbon substrate utilization by Auxenochlorella protothecoides.</title>
        <authorList>
            <person name="Vogler B.W."/>
            <person name="Starkenburg S.R."/>
            <person name="Sudasinghe N."/>
            <person name="Schambach J.Y."/>
            <person name="Rollin J.A."/>
            <person name="Pattathil S."/>
            <person name="Barry A.N."/>
        </authorList>
    </citation>
    <scope>NUCLEOTIDE SEQUENCE [LARGE SCALE GENOMIC DNA]</scope>
    <source>
        <strain evidence="16">UTEX 25</strain>
    </source>
</reference>
<dbReference type="EC" id="6.1.1.3" evidence="2"/>
<dbReference type="InterPro" id="IPR002320">
    <property type="entry name" value="Thr-tRNA-ligase_IIa"/>
</dbReference>